<name>A0A645ADF4_9ZZZZ</name>
<dbReference type="InterPro" id="IPR011047">
    <property type="entry name" value="Quinoprotein_ADH-like_sf"/>
</dbReference>
<sequence>MPARELEKPGKIYFKDNYLLIVEKFKGIHVIDVSNPANPKNTSFVEVPGCVDIAVKGHILYADSYVDLVAIDVSDISKIKEVNRLKEVYPYAVPPTDNQLRIGNVEKDKGVVIAWEQKKEHNKLEEHITYPIYYGWDSYGKNSNLSMDAAFGGTVGGISSASFGKGGSMARFGLYDNFLYTVDQYQLFVFNVSEASNPVKVVTQPIGWNVETMFLYDHHMFLGTTNGMLILELVNPSAPRQISSLWHVTTCDPVVVQDGYAYITLRSGVTCNRNANLSVNVLDVVKLSDDYKMNNLIATYNMKAPYGLGIDNNTLFLCDDGLKVFNVADKLNINNNLIAHFKEIETYDVIPLNKFLFTIGDDGFYLYDYSNLQDIKLLGSIPVKEQR</sequence>
<dbReference type="InterPro" id="IPR013211">
    <property type="entry name" value="LVIVD"/>
</dbReference>
<protein>
    <recommendedName>
        <fullName evidence="2">LVIVD repeat protein</fullName>
    </recommendedName>
</protein>
<evidence type="ECO:0000313" key="1">
    <source>
        <dbReference type="EMBL" id="MPM50728.1"/>
    </source>
</evidence>
<evidence type="ECO:0008006" key="2">
    <source>
        <dbReference type="Google" id="ProtNLM"/>
    </source>
</evidence>
<proteinExistence type="predicted"/>
<dbReference type="AlphaFoldDB" id="A0A645ADF4"/>
<dbReference type="EMBL" id="VSSQ01013097">
    <property type="protein sequence ID" value="MPM50728.1"/>
    <property type="molecule type" value="Genomic_DNA"/>
</dbReference>
<accession>A0A645ADF4</accession>
<dbReference type="Pfam" id="PF08309">
    <property type="entry name" value="LVIVD"/>
    <property type="match status" value="2"/>
</dbReference>
<organism evidence="1">
    <name type="scientific">bioreactor metagenome</name>
    <dbReference type="NCBI Taxonomy" id="1076179"/>
    <lineage>
        <taxon>unclassified sequences</taxon>
        <taxon>metagenomes</taxon>
        <taxon>ecological metagenomes</taxon>
    </lineage>
</organism>
<dbReference type="SUPFAM" id="SSF50998">
    <property type="entry name" value="Quinoprotein alcohol dehydrogenase-like"/>
    <property type="match status" value="1"/>
</dbReference>
<reference evidence="1" key="1">
    <citation type="submission" date="2019-08" db="EMBL/GenBank/DDBJ databases">
        <authorList>
            <person name="Kucharzyk K."/>
            <person name="Murdoch R.W."/>
            <person name="Higgins S."/>
            <person name="Loffler F."/>
        </authorList>
    </citation>
    <scope>NUCLEOTIDE SEQUENCE</scope>
</reference>
<comment type="caution">
    <text evidence="1">The sequence shown here is derived from an EMBL/GenBank/DDBJ whole genome shotgun (WGS) entry which is preliminary data.</text>
</comment>
<gene>
    <name evidence="1" type="ORF">SDC9_97471</name>
</gene>